<comment type="similarity">
    <text evidence="2">Belongs to the EamA transporter family.</text>
</comment>
<evidence type="ECO:0000256" key="2">
    <source>
        <dbReference type="ARBA" id="ARBA00007362"/>
    </source>
</evidence>
<dbReference type="PANTHER" id="PTHR32322:SF2">
    <property type="entry name" value="EAMA DOMAIN-CONTAINING PROTEIN"/>
    <property type="match status" value="1"/>
</dbReference>
<dbReference type="RefSeq" id="WP_151119380.1">
    <property type="nucleotide sequence ID" value="NZ_CP042582.1"/>
</dbReference>
<dbReference type="AlphaFoldDB" id="A0A5J6N2W7"/>
<evidence type="ECO:0000313" key="8">
    <source>
        <dbReference type="EMBL" id="QEX24069.1"/>
    </source>
</evidence>
<feature type="transmembrane region" description="Helical" evidence="6">
    <location>
        <begin position="225"/>
        <end position="248"/>
    </location>
</feature>
<dbReference type="SUPFAM" id="SSF103481">
    <property type="entry name" value="Multidrug resistance efflux transporter EmrE"/>
    <property type="match status" value="2"/>
</dbReference>
<comment type="subcellular location">
    <subcellularLocation>
        <location evidence="1">Membrane</location>
        <topology evidence="1">Multi-pass membrane protein</topology>
    </subcellularLocation>
</comment>
<feature type="domain" description="EamA" evidence="7">
    <location>
        <begin position="163"/>
        <end position="299"/>
    </location>
</feature>
<feature type="transmembrane region" description="Helical" evidence="6">
    <location>
        <begin position="283"/>
        <end position="299"/>
    </location>
</feature>
<evidence type="ECO:0000256" key="6">
    <source>
        <dbReference type="SAM" id="Phobius"/>
    </source>
</evidence>
<evidence type="ECO:0000256" key="5">
    <source>
        <dbReference type="ARBA" id="ARBA00023136"/>
    </source>
</evidence>
<gene>
    <name evidence="8" type="ORF">FRZ61_40100</name>
</gene>
<dbReference type="InterPro" id="IPR037185">
    <property type="entry name" value="EmrE-like"/>
</dbReference>
<feature type="domain" description="EamA" evidence="7">
    <location>
        <begin position="17"/>
        <end position="149"/>
    </location>
</feature>
<dbReference type="EMBL" id="CP042582">
    <property type="protein sequence ID" value="QEX24069.1"/>
    <property type="molecule type" value="Genomic_DNA"/>
</dbReference>
<organism evidence="8 9">
    <name type="scientific">Hypericibacter adhaerens</name>
    <dbReference type="NCBI Taxonomy" id="2602016"/>
    <lineage>
        <taxon>Bacteria</taxon>
        <taxon>Pseudomonadati</taxon>
        <taxon>Pseudomonadota</taxon>
        <taxon>Alphaproteobacteria</taxon>
        <taxon>Rhodospirillales</taxon>
        <taxon>Dongiaceae</taxon>
        <taxon>Hypericibacter</taxon>
    </lineage>
</organism>
<evidence type="ECO:0000313" key="9">
    <source>
        <dbReference type="Proteomes" id="UP000325797"/>
    </source>
</evidence>
<proteinExistence type="inferred from homology"/>
<dbReference type="PANTHER" id="PTHR32322">
    <property type="entry name" value="INNER MEMBRANE TRANSPORTER"/>
    <property type="match status" value="1"/>
</dbReference>
<feature type="transmembrane region" description="Helical" evidence="6">
    <location>
        <begin position="260"/>
        <end position="277"/>
    </location>
</feature>
<feature type="transmembrane region" description="Helical" evidence="6">
    <location>
        <begin position="193"/>
        <end position="213"/>
    </location>
</feature>
<feature type="transmembrane region" description="Helical" evidence="6">
    <location>
        <begin position="104"/>
        <end position="125"/>
    </location>
</feature>
<name>A0A5J6N2W7_9PROT</name>
<keyword evidence="4 6" id="KW-1133">Transmembrane helix</keyword>
<accession>A0A5J6N2W7</accession>
<sequence length="302" mass="32117">MTTTSPLTAPRSTSWIPVLIALAVVVLWGATPVFTKLATREIDPVVTAMIRTGLGGMAALPLALTLRISPPRRAGQVWPLLLSGFCGFVAFPILYTIGQRMTSAMHGGLILAALPIFTGLYAAAIERRRPNPVWWAGCAVAFGGEILLILGRLPSSAGEASVLGDLLILFASLFASMGYVAGARLLQSGYASLGTTLWGATFAAIVFLPFLPFALGGFRLPEASWIAWGSIATMAWITAIVGYIGWYWALAHGGIARMGTIQFLQPLSGLVLAFFWLGERPTAVLIVATVMIFAGVVIARRR</sequence>
<evidence type="ECO:0000256" key="3">
    <source>
        <dbReference type="ARBA" id="ARBA00022692"/>
    </source>
</evidence>
<dbReference type="Pfam" id="PF00892">
    <property type="entry name" value="EamA"/>
    <property type="match status" value="2"/>
</dbReference>
<evidence type="ECO:0000259" key="7">
    <source>
        <dbReference type="Pfam" id="PF00892"/>
    </source>
</evidence>
<evidence type="ECO:0000256" key="4">
    <source>
        <dbReference type="ARBA" id="ARBA00022989"/>
    </source>
</evidence>
<feature type="transmembrane region" description="Helical" evidence="6">
    <location>
        <begin position="46"/>
        <end position="66"/>
    </location>
</feature>
<feature type="transmembrane region" description="Helical" evidence="6">
    <location>
        <begin position="12"/>
        <end position="34"/>
    </location>
</feature>
<feature type="transmembrane region" description="Helical" evidence="6">
    <location>
        <begin position="162"/>
        <end position="181"/>
    </location>
</feature>
<reference evidence="8 9" key="1">
    <citation type="submission" date="2019-08" db="EMBL/GenBank/DDBJ databases">
        <title>Hyperibacter terrae gen. nov., sp. nov. and Hyperibacter viscosus sp. nov., two new members in the family Rhodospirillaceae isolated from the rhizosphere of Hypericum perforatum.</title>
        <authorList>
            <person name="Noviana Z."/>
        </authorList>
    </citation>
    <scope>NUCLEOTIDE SEQUENCE [LARGE SCALE GENOMIC DNA]</scope>
    <source>
        <strain evidence="8 9">R5959</strain>
    </source>
</reference>
<dbReference type="InterPro" id="IPR050638">
    <property type="entry name" value="AA-Vitamin_Transporters"/>
</dbReference>
<keyword evidence="9" id="KW-1185">Reference proteome</keyword>
<keyword evidence="3 6" id="KW-0812">Transmembrane</keyword>
<dbReference type="KEGG" id="hadh:FRZ61_40100"/>
<dbReference type="GO" id="GO:0016020">
    <property type="term" value="C:membrane"/>
    <property type="evidence" value="ECO:0007669"/>
    <property type="project" value="UniProtKB-SubCell"/>
</dbReference>
<dbReference type="Proteomes" id="UP000325797">
    <property type="component" value="Chromosome"/>
</dbReference>
<feature type="transmembrane region" description="Helical" evidence="6">
    <location>
        <begin position="78"/>
        <end position="98"/>
    </location>
</feature>
<keyword evidence="5 6" id="KW-0472">Membrane</keyword>
<feature type="transmembrane region" description="Helical" evidence="6">
    <location>
        <begin position="132"/>
        <end position="150"/>
    </location>
</feature>
<dbReference type="OrthoDB" id="9784288at2"/>
<protein>
    <recommendedName>
        <fullName evidence="7">EamA domain-containing protein</fullName>
    </recommendedName>
</protein>
<dbReference type="InterPro" id="IPR000620">
    <property type="entry name" value="EamA_dom"/>
</dbReference>
<evidence type="ECO:0000256" key="1">
    <source>
        <dbReference type="ARBA" id="ARBA00004141"/>
    </source>
</evidence>